<protein>
    <submittedName>
        <fullName evidence="2">Uncharacterized protein</fullName>
    </submittedName>
</protein>
<accession>A0A1U9LJK4</accession>
<dbReference type="RefSeq" id="WP_077932252.1">
    <property type="nucleotide sequence ID" value="NZ_CP014688.1"/>
</dbReference>
<keyword evidence="2" id="KW-0614">Plasmid</keyword>
<gene>
    <name evidence="2" type="ORF">A0U91_16600</name>
</gene>
<evidence type="ECO:0000313" key="3">
    <source>
        <dbReference type="Proteomes" id="UP000189055"/>
    </source>
</evidence>
<sequence length="241" mass="26574">MFRDIMGGVSDSPPQKKRDFSRKRYDEKPPAASSDAHGTQMRGVVVGREFLGKEAKSPSDRDRSFRKKKWNSGERSSGSGFDRSSPVQTPKPRLADPVILISGSRPEAIQSMMLKLFNLGFPTCGSASDFLSSGFIRAVEKGDAARLGGCAVAVPSDYCFDRDFPYDSGRCIALWIDIDTPSSRDAKRSPARPSASSGGCFEWLRKASQGRIMRIPATSVEGWKTQIKELSRFLNYELAEC</sequence>
<dbReference type="EMBL" id="CP014688">
    <property type="protein sequence ID" value="AQT06626.1"/>
    <property type="molecule type" value="Genomic_DNA"/>
</dbReference>
<reference evidence="2 3" key="1">
    <citation type="submission" date="2016-03" db="EMBL/GenBank/DDBJ databases">
        <title>Acetic acid bacteria sequencing.</title>
        <authorList>
            <person name="Brandt J."/>
            <person name="Jakob F."/>
            <person name="Vogel R.F."/>
        </authorList>
    </citation>
    <scope>NUCLEOTIDE SEQUENCE [LARGE SCALE GENOMIC DNA]</scope>
    <source>
        <strain evidence="2 3">TMW2.1084</strain>
        <plasmid evidence="3">pac1084_1</plasmid>
    </source>
</reference>
<geneLocation type="plasmid" evidence="3">
    <name>pac1084_1</name>
</geneLocation>
<dbReference type="Proteomes" id="UP000189055">
    <property type="component" value="Plasmid pAC1084_1"/>
</dbReference>
<feature type="compositionally biased region" description="Basic and acidic residues" evidence="1">
    <location>
        <begin position="50"/>
        <end position="63"/>
    </location>
</feature>
<dbReference type="AlphaFoldDB" id="A0A1U9LJK4"/>
<proteinExistence type="predicted"/>
<evidence type="ECO:0000313" key="2">
    <source>
        <dbReference type="EMBL" id="AQT06626.1"/>
    </source>
</evidence>
<evidence type="ECO:0000256" key="1">
    <source>
        <dbReference type="SAM" id="MobiDB-lite"/>
    </source>
</evidence>
<feature type="region of interest" description="Disordered" evidence="1">
    <location>
        <begin position="1"/>
        <end position="92"/>
    </location>
</feature>
<organism evidence="2 3">
    <name type="scientific">Acetobacter persici</name>
    <dbReference type="NCBI Taxonomy" id="1076596"/>
    <lineage>
        <taxon>Bacteria</taxon>
        <taxon>Pseudomonadati</taxon>
        <taxon>Pseudomonadota</taxon>
        <taxon>Alphaproteobacteria</taxon>
        <taxon>Acetobacterales</taxon>
        <taxon>Acetobacteraceae</taxon>
        <taxon>Acetobacter</taxon>
    </lineage>
</organism>
<name>A0A1U9LJK4_9PROT</name>
<feature type="compositionally biased region" description="Basic and acidic residues" evidence="1">
    <location>
        <begin position="14"/>
        <end position="29"/>
    </location>
</feature>
<dbReference type="KEGG" id="aper:A0U91_16600"/>